<gene>
    <name evidence="2" type="ORF">EK21DRAFT_93432</name>
</gene>
<comment type="caution">
    <text evidence="2">The sequence shown here is derived from an EMBL/GenBank/DDBJ whole genome shotgun (WGS) entry which is preliminary data.</text>
</comment>
<sequence>MWVQKCGEQFFGDVVEYREGGIARLITRMRSAMSTKGIDTPHDSSNPNQNRILRSGWIRRTFQKLATLFGSSRSPSPSLPQHHAPCTASGCIPTGTNPTPGNTLHLMACMQRGRYQQTVQHHRIDGISTDKELFCFIRRQLCQRWSRFRRLFSLKCVQGLYFVKFRLWAGGSAENREHEPCCTSSASKECECIPPASKVEPAIDAEYRCKPAGPLDAWPPVLSQQLMHMLTDPECIHKEEMLVLEKLPKRTCRELQGKVRQPAEGWGIHFQEGWDTDILIGVVAIIFAASLLFAILWSYFEHDIQGAFGVSSYMITAVGVLVALIVNRAGRLG</sequence>
<keyword evidence="1" id="KW-0812">Transmembrane</keyword>
<keyword evidence="3" id="KW-1185">Reference proteome</keyword>
<accession>A0A9P4GZW9</accession>
<evidence type="ECO:0000313" key="2">
    <source>
        <dbReference type="EMBL" id="KAF2025241.1"/>
    </source>
</evidence>
<dbReference type="EMBL" id="ML978271">
    <property type="protein sequence ID" value="KAF2025241.1"/>
    <property type="molecule type" value="Genomic_DNA"/>
</dbReference>
<evidence type="ECO:0000256" key="1">
    <source>
        <dbReference type="SAM" id="Phobius"/>
    </source>
</evidence>
<keyword evidence="1" id="KW-1133">Transmembrane helix</keyword>
<dbReference type="OrthoDB" id="5355526at2759"/>
<feature type="transmembrane region" description="Helical" evidence="1">
    <location>
        <begin position="278"/>
        <end position="300"/>
    </location>
</feature>
<name>A0A9P4GZW9_9PLEO</name>
<feature type="transmembrane region" description="Helical" evidence="1">
    <location>
        <begin position="306"/>
        <end position="326"/>
    </location>
</feature>
<reference evidence="2" key="1">
    <citation type="journal article" date="2020" name="Stud. Mycol.">
        <title>101 Dothideomycetes genomes: a test case for predicting lifestyles and emergence of pathogens.</title>
        <authorList>
            <person name="Haridas S."/>
            <person name="Albert R."/>
            <person name="Binder M."/>
            <person name="Bloem J."/>
            <person name="Labutti K."/>
            <person name="Salamov A."/>
            <person name="Andreopoulos B."/>
            <person name="Baker S."/>
            <person name="Barry K."/>
            <person name="Bills G."/>
            <person name="Bluhm B."/>
            <person name="Cannon C."/>
            <person name="Castanera R."/>
            <person name="Culley D."/>
            <person name="Daum C."/>
            <person name="Ezra D."/>
            <person name="Gonzalez J."/>
            <person name="Henrissat B."/>
            <person name="Kuo A."/>
            <person name="Liang C."/>
            <person name="Lipzen A."/>
            <person name="Lutzoni F."/>
            <person name="Magnuson J."/>
            <person name="Mondo S."/>
            <person name="Nolan M."/>
            <person name="Ohm R."/>
            <person name="Pangilinan J."/>
            <person name="Park H.-J."/>
            <person name="Ramirez L."/>
            <person name="Alfaro M."/>
            <person name="Sun H."/>
            <person name="Tritt A."/>
            <person name="Yoshinaga Y."/>
            <person name="Zwiers L.-H."/>
            <person name="Turgeon B."/>
            <person name="Goodwin S."/>
            <person name="Spatafora J."/>
            <person name="Crous P."/>
            <person name="Grigoriev I."/>
        </authorList>
    </citation>
    <scope>NUCLEOTIDE SEQUENCE</scope>
    <source>
        <strain evidence="2">CBS 110217</strain>
    </source>
</reference>
<protein>
    <submittedName>
        <fullName evidence="2">Uncharacterized protein</fullName>
    </submittedName>
</protein>
<proteinExistence type="predicted"/>
<evidence type="ECO:0000313" key="3">
    <source>
        <dbReference type="Proteomes" id="UP000799777"/>
    </source>
</evidence>
<dbReference type="Proteomes" id="UP000799777">
    <property type="component" value="Unassembled WGS sequence"/>
</dbReference>
<keyword evidence="1" id="KW-0472">Membrane</keyword>
<dbReference type="AlphaFoldDB" id="A0A9P4GZW9"/>
<organism evidence="2 3">
    <name type="scientific">Setomelanomma holmii</name>
    <dbReference type="NCBI Taxonomy" id="210430"/>
    <lineage>
        <taxon>Eukaryota</taxon>
        <taxon>Fungi</taxon>
        <taxon>Dikarya</taxon>
        <taxon>Ascomycota</taxon>
        <taxon>Pezizomycotina</taxon>
        <taxon>Dothideomycetes</taxon>
        <taxon>Pleosporomycetidae</taxon>
        <taxon>Pleosporales</taxon>
        <taxon>Pleosporineae</taxon>
        <taxon>Phaeosphaeriaceae</taxon>
        <taxon>Setomelanomma</taxon>
    </lineage>
</organism>